<comment type="subcellular location">
    <subcellularLocation>
        <location evidence="1">Secreted</location>
    </subcellularLocation>
</comment>
<dbReference type="PANTHER" id="PTHR12338">
    <property type="entry name" value="AUTOTRANSPORTER"/>
    <property type="match status" value="1"/>
</dbReference>
<dbReference type="NCBIfam" id="TIGR01901">
    <property type="entry name" value="adhes_NPXG"/>
    <property type="match status" value="1"/>
</dbReference>
<name>Q0BG76_BURCM</name>
<dbReference type="PANTHER" id="PTHR12338:SF8">
    <property type="entry name" value="HEME_HEMOPEXIN-BINDING PROTEIN"/>
    <property type="match status" value="1"/>
</dbReference>
<evidence type="ECO:0000256" key="1">
    <source>
        <dbReference type="ARBA" id="ARBA00004613"/>
    </source>
</evidence>
<dbReference type="Gene3D" id="2.160.20.110">
    <property type="match status" value="2"/>
</dbReference>
<evidence type="ECO:0000256" key="3">
    <source>
        <dbReference type="ARBA" id="ARBA00022729"/>
    </source>
</evidence>
<dbReference type="InterPro" id="IPR008638">
    <property type="entry name" value="FhaB/CdiA-like_TPS"/>
</dbReference>
<dbReference type="RefSeq" id="WP_011656611.1">
    <property type="nucleotide sequence ID" value="NC_008390.1"/>
</dbReference>
<dbReference type="GO" id="GO:0005576">
    <property type="term" value="C:extracellular region"/>
    <property type="evidence" value="ECO:0007669"/>
    <property type="project" value="UniProtKB-SubCell"/>
</dbReference>
<dbReference type="SUPFAM" id="SSF51126">
    <property type="entry name" value="Pectin lyase-like"/>
    <property type="match status" value="1"/>
</dbReference>
<keyword evidence="6" id="KW-1185">Reference proteome</keyword>
<accession>Q0BG76</accession>
<keyword evidence="3" id="KW-0732">Signal</keyword>
<dbReference type="Proteomes" id="UP000000662">
    <property type="component" value="Chromosome 1"/>
</dbReference>
<evidence type="ECO:0000256" key="2">
    <source>
        <dbReference type="ARBA" id="ARBA00022525"/>
    </source>
</evidence>
<dbReference type="Pfam" id="PF13018">
    <property type="entry name" value="ESPR"/>
    <property type="match status" value="1"/>
</dbReference>
<dbReference type="eggNOG" id="COG3210">
    <property type="taxonomic scope" value="Bacteria"/>
</dbReference>
<proteinExistence type="predicted"/>
<dbReference type="KEGG" id="bam:Bamb_1289"/>
<dbReference type="InterPro" id="IPR011493">
    <property type="entry name" value="GLUG"/>
</dbReference>
<organism evidence="5 6">
    <name type="scientific">Burkholderia ambifaria (strain ATCC BAA-244 / DSM 16087 / CCUG 44356 / LMG 19182 / AMMD)</name>
    <name type="common">Burkholderia cepacia (strain AMMD)</name>
    <dbReference type="NCBI Taxonomy" id="339670"/>
    <lineage>
        <taxon>Bacteria</taxon>
        <taxon>Pseudomonadati</taxon>
        <taxon>Pseudomonadota</taxon>
        <taxon>Betaproteobacteria</taxon>
        <taxon>Burkholderiales</taxon>
        <taxon>Burkholderiaceae</taxon>
        <taxon>Burkholderia</taxon>
        <taxon>Burkholderia cepacia complex</taxon>
    </lineage>
</organism>
<dbReference type="GeneID" id="93083311"/>
<dbReference type="AlphaFoldDB" id="Q0BG76"/>
<dbReference type="InterPro" id="IPR011050">
    <property type="entry name" value="Pectin_lyase_fold/virulence"/>
</dbReference>
<keyword evidence="2" id="KW-0964">Secreted</keyword>
<dbReference type="Pfam" id="PF07581">
    <property type="entry name" value="Glug"/>
    <property type="match status" value="1"/>
</dbReference>
<dbReference type="SMART" id="SM00912">
    <property type="entry name" value="Haemagg_act"/>
    <property type="match status" value="1"/>
</dbReference>
<gene>
    <name evidence="5" type="ordered locus">Bamb_1289</name>
</gene>
<dbReference type="InterPro" id="IPR024973">
    <property type="entry name" value="ESPR"/>
</dbReference>
<evidence type="ECO:0000259" key="4">
    <source>
        <dbReference type="SMART" id="SM00912"/>
    </source>
</evidence>
<dbReference type="InterPro" id="IPR012334">
    <property type="entry name" value="Pectin_lyas_fold"/>
</dbReference>
<dbReference type="InterPro" id="IPR050909">
    <property type="entry name" value="Bact_Autotransporter_VF"/>
</dbReference>
<dbReference type="Gene3D" id="2.160.20.10">
    <property type="entry name" value="Single-stranded right-handed beta-helix, Pectin lyase-like"/>
    <property type="match status" value="1"/>
</dbReference>
<dbReference type="Pfam" id="PF05860">
    <property type="entry name" value="TPS"/>
    <property type="match status" value="1"/>
</dbReference>
<sequence>MNNAYSLVWNDVQGGWTVAGETARRRGKRSGGKRAIAVAASLLGLVATGAHALPTGGAIVGGKGDIATSSDGKAMSVNQHTDKLITNWQDFSIAGGERVSFHQPTDKSIALNRVIGTNGSQIQGQLDANGKVFLVNPNGVVFGKGAQVNVGGLVATTRNISDADFMDGKYRFTGTSKNAVVNEGTITAAEGGSVALLGAQVSNSGTIQAKLGRVALAAGNTMTVNFDGNGLLNLQVDDGAVDAQVSNGGLLKADGGEVLMTARAAGDLLGAVVNNTGTIEAKGLNSRSGKITLEGDLVKVAGKLDASGQEADASGGVVTTRGERVEVANDVQVDTRAPGGRTGTWKIEAANAGVGLNGNSSESGSDALGADTLSRALGTTNVELANTKGNLTVDGSVNWASDNTLTLTSQHGDVDLKKSLDASGENAGLTVNAAKQIRVHDKVTLTGRNAHLELNSGSGHTLTNANAVVTLSGQNASFRANGEDYTVIHDLAGLRNVDANLSGRYVLGNAIKGSGRFRSIGGSNGFGGVFDGFGNTVSGLTLYNDADADSVGLFGTNWGRIANLKLQGGTVNGVSSYASGQPLFVGSLVGINFGTLSNVAARDVLVTGTGSGTTILGGLVGWNLSGQIDRASVSGRVEGDRSTIKIGGLVGENLTVLPPEVGEATITNSTADVQVVVKGMTPGRFVGAGGLVGRNTGLIAGSSSAGSVQVDGEGAVVGGLVGINDVNGKTRGTIRASNSSSEVKAAGNAKAGGLVGVNKALVDASSASGAVTAGANSRVGGLVGSNDDDVLASKASGKVTAGNGSSAGGLIGANGGTVNGSSASGTVTVVGAGNAGGLVGFSYGRNSRVSGSSATGDVFAGSDSSVGGLVGFLQDGTVESSSASGSVKGGDRSYIGGLVGTNYSGTVSGSSSSSTVSGGRYAKLGGLVGLNGGWVLDSTTSSKIVTTPGYLQTFGALAGGNSGVLKGNSATGDAAGVKPVGIAYR</sequence>
<dbReference type="EMBL" id="CP000440">
    <property type="protein sequence ID" value="ABI86847.1"/>
    <property type="molecule type" value="Genomic_DNA"/>
</dbReference>
<reference evidence="5" key="1">
    <citation type="submission" date="2009-01" db="EMBL/GenBank/DDBJ databases">
        <title>Complete sequence of Chromosome 1 of Burkholderia cepacia AMMD.</title>
        <authorList>
            <consortium name="US DOE Joint Genome Institute"/>
            <person name="Copeland A."/>
            <person name="Lucas S."/>
            <person name="Lapidus A."/>
            <person name="Barry K."/>
            <person name="Detter J.C."/>
            <person name="Glavina del Rio T."/>
            <person name="Hammon N."/>
            <person name="Israni S."/>
            <person name="Pitluck S."/>
            <person name="Bruce D."/>
            <person name="Chain P."/>
            <person name="Malfatti S."/>
            <person name="Shin M."/>
            <person name="Vergez L."/>
            <person name="Schmutz J."/>
            <person name="Larimer F."/>
            <person name="Land M."/>
            <person name="Hauser L."/>
            <person name="Kyrpides N."/>
            <person name="Kim E."/>
            <person name="Parke J."/>
            <person name="Coenye T."/>
            <person name="Konstantinidis K."/>
            <person name="Ramette A."/>
            <person name="Tiedje J."/>
            <person name="Richardson P."/>
        </authorList>
    </citation>
    <scope>NUCLEOTIDE SEQUENCE [LARGE SCALE GENOMIC DNA]</scope>
    <source>
        <strain evidence="5">AMMD</strain>
    </source>
</reference>
<evidence type="ECO:0000313" key="6">
    <source>
        <dbReference type="Proteomes" id="UP000000662"/>
    </source>
</evidence>
<evidence type="ECO:0000313" key="5">
    <source>
        <dbReference type="EMBL" id="ABI86847.1"/>
    </source>
</evidence>
<dbReference type="PATRIC" id="fig|339670.21.peg.259"/>
<protein>
    <submittedName>
        <fullName evidence="5">Filamentous hemagglutinin family outer membrane protein</fullName>
    </submittedName>
</protein>
<feature type="domain" description="Filamentous haemagglutinin FhaB/tRNA nuclease CdiA-like TPS" evidence="4">
    <location>
        <begin position="50"/>
        <end position="164"/>
    </location>
</feature>